<dbReference type="EMBL" id="JAHUZN010000003">
    <property type="protein sequence ID" value="KAG8498866.1"/>
    <property type="molecule type" value="Genomic_DNA"/>
</dbReference>
<dbReference type="PANTHER" id="PTHR47592:SF27">
    <property type="entry name" value="OS08G0421700 PROTEIN"/>
    <property type="match status" value="1"/>
</dbReference>
<dbReference type="OrthoDB" id="1751483at2759"/>
<dbReference type="AlphaFoldDB" id="A0A8J5Z0T8"/>
<name>A0A8J5Z0T8_9ROSI</name>
<comment type="caution">
    <text evidence="3">The sequence shown here is derived from an EMBL/GenBank/DDBJ whole genome shotgun (WGS) entry which is preliminary data.</text>
</comment>
<protein>
    <recommendedName>
        <fullName evidence="2">Retrovirus-related Pol polyprotein from transposon TNT 1-94-like beta-barrel domain-containing protein</fullName>
    </recommendedName>
</protein>
<evidence type="ECO:0000313" key="3">
    <source>
        <dbReference type="EMBL" id="KAG8498866.1"/>
    </source>
</evidence>
<dbReference type="InterPro" id="IPR036875">
    <property type="entry name" value="Znf_CCHC_sf"/>
</dbReference>
<dbReference type="PANTHER" id="PTHR47592">
    <property type="entry name" value="PBF68 PROTEIN"/>
    <property type="match status" value="1"/>
</dbReference>
<evidence type="ECO:0000259" key="2">
    <source>
        <dbReference type="Pfam" id="PF22936"/>
    </source>
</evidence>
<feature type="compositionally biased region" description="Basic residues" evidence="1">
    <location>
        <begin position="35"/>
        <end position="45"/>
    </location>
</feature>
<dbReference type="GO" id="GO:0008270">
    <property type="term" value="F:zinc ion binding"/>
    <property type="evidence" value="ECO:0007669"/>
    <property type="project" value="InterPro"/>
</dbReference>
<accession>A0A8J5Z0T8</accession>
<dbReference type="SUPFAM" id="SSF57756">
    <property type="entry name" value="Retrovirus zinc finger-like domains"/>
    <property type="match status" value="1"/>
</dbReference>
<feature type="domain" description="Retrovirus-related Pol polyprotein from transposon TNT 1-94-like beta-barrel" evidence="2">
    <location>
        <begin position="113"/>
        <end position="193"/>
    </location>
</feature>
<evidence type="ECO:0000256" key="1">
    <source>
        <dbReference type="SAM" id="MobiDB-lite"/>
    </source>
</evidence>
<sequence>MVKPDSRGEGLIVCGRQDRNVDDDRGRTREQNPHSKSKGRSKSSNKGKTCNFCKKKGHIKSECYKLQNKIKREAMNQNGKQPKKSSEVDVVEDYSDGELLVTSINNSKVSEEWILELGCTFHMGPKRDWFTTYETMSEGVVLMRNNDLCKITDVGTIKVKMFDGFIKTLSDMRHVPKLKRNLILLSTLDSNGYKYTVEIGVLKISKGSLVVMKGQRKTTKLYVLQGFTIISDTAVASSSL</sequence>
<proteinExistence type="predicted"/>
<gene>
    <name evidence="3" type="ORF">CXB51_005705</name>
</gene>
<dbReference type="GO" id="GO:0003676">
    <property type="term" value="F:nucleic acid binding"/>
    <property type="evidence" value="ECO:0007669"/>
    <property type="project" value="InterPro"/>
</dbReference>
<dbReference type="Pfam" id="PF22936">
    <property type="entry name" value="Pol_BBD"/>
    <property type="match status" value="1"/>
</dbReference>
<keyword evidence="4" id="KW-1185">Reference proteome</keyword>
<organism evidence="3 4">
    <name type="scientific">Gossypium anomalum</name>
    <dbReference type="NCBI Taxonomy" id="47600"/>
    <lineage>
        <taxon>Eukaryota</taxon>
        <taxon>Viridiplantae</taxon>
        <taxon>Streptophyta</taxon>
        <taxon>Embryophyta</taxon>
        <taxon>Tracheophyta</taxon>
        <taxon>Spermatophyta</taxon>
        <taxon>Magnoliopsida</taxon>
        <taxon>eudicotyledons</taxon>
        <taxon>Gunneridae</taxon>
        <taxon>Pentapetalae</taxon>
        <taxon>rosids</taxon>
        <taxon>malvids</taxon>
        <taxon>Malvales</taxon>
        <taxon>Malvaceae</taxon>
        <taxon>Malvoideae</taxon>
        <taxon>Gossypium</taxon>
    </lineage>
</organism>
<feature type="compositionally biased region" description="Basic and acidic residues" evidence="1">
    <location>
        <begin position="16"/>
        <end position="33"/>
    </location>
</feature>
<feature type="region of interest" description="Disordered" evidence="1">
    <location>
        <begin position="1"/>
        <end position="49"/>
    </location>
</feature>
<reference evidence="3 4" key="1">
    <citation type="journal article" date="2021" name="bioRxiv">
        <title>The Gossypium anomalum genome as a resource for cotton improvement and evolutionary analysis of hybrid incompatibility.</title>
        <authorList>
            <person name="Grover C.E."/>
            <person name="Yuan D."/>
            <person name="Arick M.A."/>
            <person name="Miller E.R."/>
            <person name="Hu G."/>
            <person name="Peterson D.G."/>
            <person name="Wendel J.F."/>
            <person name="Udall J.A."/>
        </authorList>
    </citation>
    <scope>NUCLEOTIDE SEQUENCE [LARGE SCALE GENOMIC DNA]</scope>
    <source>
        <strain evidence="3">JFW-Udall</strain>
        <tissue evidence="3">Leaf</tissue>
    </source>
</reference>
<evidence type="ECO:0000313" key="4">
    <source>
        <dbReference type="Proteomes" id="UP000701853"/>
    </source>
</evidence>
<dbReference type="Proteomes" id="UP000701853">
    <property type="component" value="Chromosome 3"/>
</dbReference>
<dbReference type="InterPro" id="IPR054722">
    <property type="entry name" value="PolX-like_BBD"/>
</dbReference>